<dbReference type="AlphaFoldDB" id="A0A5J5GGB4"/>
<sequence>MGLTEEEIKKYRIHTEYWESPEFDSLEEAEGIYEFAKDRVMGDGVTDDSYVELVSSSDDFDEYEILKKVVVVIDEEKMKLRTPKEAGLEWDYWAKWQDVVEV</sequence>
<protein>
    <submittedName>
        <fullName evidence="1">Uncharacterized protein</fullName>
    </submittedName>
</protein>
<comment type="caution">
    <text evidence="1">The sequence shown here is derived from an EMBL/GenBank/DDBJ whole genome shotgun (WGS) entry which is preliminary data.</text>
</comment>
<keyword evidence="2" id="KW-1185">Reference proteome</keyword>
<evidence type="ECO:0000313" key="2">
    <source>
        <dbReference type="Proteomes" id="UP000367750"/>
    </source>
</evidence>
<organism evidence="1 2">
    <name type="scientific">Paenibacillus spiritus</name>
    <dbReference type="NCBI Taxonomy" id="2496557"/>
    <lineage>
        <taxon>Bacteria</taxon>
        <taxon>Bacillati</taxon>
        <taxon>Bacillota</taxon>
        <taxon>Bacilli</taxon>
        <taxon>Bacillales</taxon>
        <taxon>Paenibacillaceae</taxon>
        <taxon>Paenibacillus</taxon>
    </lineage>
</organism>
<name>A0A5J5GGB4_9BACL</name>
<dbReference type="Proteomes" id="UP000367750">
    <property type="component" value="Unassembled WGS sequence"/>
</dbReference>
<dbReference type="EMBL" id="VYKK01000004">
    <property type="protein sequence ID" value="KAA9007259.1"/>
    <property type="molecule type" value="Genomic_DNA"/>
</dbReference>
<accession>A0A5J5GGB4</accession>
<gene>
    <name evidence="1" type="ORF">F4V43_01875</name>
</gene>
<evidence type="ECO:0000313" key="1">
    <source>
        <dbReference type="EMBL" id="KAA9007259.1"/>
    </source>
</evidence>
<dbReference type="OrthoDB" id="2641343at2"/>
<proteinExistence type="predicted"/>
<reference evidence="1 2" key="1">
    <citation type="submission" date="2019-09" db="EMBL/GenBank/DDBJ databases">
        <title>Bacillus ochoae sp. nov., Paenibacillus whitsoniae sp. nov., Paenibacillus spiritus sp. nov. Isolated from the Mars Exploration Rover during spacecraft assembly.</title>
        <authorList>
            <person name="Seuylemezian A."/>
            <person name="Vaishampayan P."/>
        </authorList>
    </citation>
    <scope>NUCLEOTIDE SEQUENCE [LARGE SCALE GENOMIC DNA]</scope>
    <source>
        <strain evidence="1 2">MER_111</strain>
    </source>
</reference>
<dbReference type="RefSeq" id="WP_150456549.1">
    <property type="nucleotide sequence ID" value="NZ_VYKK01000004.1"/>
</dbReference>